<organism evidence="10 11">
    <name type="scientific">Halocaridina rubra</name>
    <name type="common">Hawaiian red shrimp</name>
    <dbReference type="NCBI Taxonomy" id="373956"/>
    <lineage>
        <taxon>Eukaryota</taxon>
        <taxon>Metazoa</taxon>
        <taxon>Ecdysozoa</taxon>
        <taxon>Arthropoda</taxon>
        <taxon>Crustacea</taxon>
        <taxon>Multicrustacea</taxon>
        <taxon>Malacostraca</taxon>
        <taxon>Eumalacostraca</taxon>
        <taxon>Eucarida</taxon>
        <taxon>Decapoda</taxon>
        <taxon>Pleocyemata</taxon>
        <taxon>Caridea</taxon>
        <taxon>Atyoidea</taxon>
        <taxon>Atyidae</taxon>
        <taxon>Halocaridina</taxon>
    </lineage>
</organism>
<keyword evidence="6 7" id="KW-0472">Membrane</keyword>
<evidence type="ECO:0000313" key="11">
    <source>
        <dbReference type="Proteomes" id="UP001381693"/>
    </source>
</evidence>
<name>A0AAN8WYZ2_HALRR</name>
<sequence length="131" mass="14909">MGEHTPAPSPGRSYYGFVLYLIGWACIFTYLLWAFVPHKYLSAFGLTYIPQPYWALAVPSVMITLILVFVFLIYPSINFLLAVPPHDIRNITDKMALKEEDYPNVGGFTVPPAYDLDISKVCRVLYRSQDP</sequence>
<dbReference type="InterPro" id="IPR013717">
    <property type="entry name" value="PIG-P"/>
</dbReference>
<keyword evidence="5 8" id="KW-1133">Transmembrane helix</keyword>
<proteinExistence type="inferred from homology"/>
<evidence type="ECO:0000256" key="1">
    <source>
        <dbReference type="ARBA" id="ARBA00004141"/>
    </source>
</evidence>
<dbReference type="PIRSF" id="PIRSF008765">
    <property type="entry name" value="PIG-P_GPI19"/>
    <property type="match status" value="1"/>
</dbReference>
<dbReference type="InterPro" id="IPR016542">
    <property type="entry name" value="PIG-P_GPI19"/>
</dbReference>
<dbReference type="GO" id="GO:0016020">
    <property type="term" value="C:membrane"/>
    <property type="evidence" value="ECO:0007669"/>
    <property type="project" value="UniProtKB-SubCell"/>
</dbReference>
<keyword evidence="7" id="KW-0808">Transferase</keyword>
<dbReference type="PANTHER" id="PTHR46346">
    <property type="entry name" value="PHOSPHATIDYLINOSITOL N-ACETYLGLUCOSAMINYLTRANSFERASE SUBUNIT P"/>
    <property type="match status" value="1"/>
</dbReference>
<evidence type="ECO:0000256" key="2">
    <source>
        <dbReference type="ARBA" id="ARBA00004687"/>
    </source>
</evidence>
<keyword evidence="4 8" id="KW-0812">Transmembrane</keyword>
<evidence type="ECO:0000256" key="7">
    <source>
        <dbReference type="PIRNR" id="PIRNR008765"/>
    </source>
</evidence>
<feature type="transmembrane region" description="Helical" evidence="8">
    <location>
        <begin position="53"/>
        <end position="74"/>
    </location>
</feature>
<keyword evidence="3 7" id="KW-0337">GPI-anchor biosynthesis</keyword>
<comment type="pathway">
    <text evidence="2 7">Glycolipid biosynthesis; glycosylphosphatidylinositol-anchor biosynthesis.</text>
</comment>
<evidence type="ECO:0000256" key="8">
    <source>
        <dbReference type="SAM" id="Phobius"/>
    </source>
</evidence>
<dbReference type="EMBL" id="JAXCGZ010015128">
    <property type="protein sequence ID" value="KAK7071148.1"/>
    <property type="molecule type" value="Genomic_DNA"/>
</dbReference>
<comment type="similarity">
    <text evidence="7">Belongs to the PIGP family.</text>
</comment>
<keyword evidence="11" id="KW-1185">Reference proteome</keyword>
<evidence type="ECO:0000313" key="10">
    <source>
        <dbReference type="EMBL" id="KAK7071148.1"/>
    </source>
</evidence>
<evidence type="ECO:0000259" key="9">
    <source>
        <dbReference type="Pfam" id="PF08510"/>
    </source>
</evidence>
<comment type="subcellular location">
    <subcellularLocation>
        <location evidence="1">Membrane</location>
        <topology evidence="1">Multi-pass membrane protein</topology>
    </subcellularLocation>
</comment>
<reference evidence="10 11" key="1">
    <citation type="submission" date="2023-11" db="EMBL/GenBank/DDBJ databases">
        <title>Halocaridina rubra genome assembly.</title>
        <authorList>
            <person name="Smith C."/>
        </authorList>
    </citation>
    <scope>NUCLEOTIDE SEQUENCE [LARGE SCALE GENOMIC DNA]</scope>
    <source>
        <strain evidence="10">EP-1</strain>
        <tissue evidence="10">Whole</tissue>
    </source>
</reference>
<evidence type="ECO:0000256" key="6">
    <source>
        <dbReference type="ARBA" id="ARBA00023136"/>
    </source>
</evidence>
<comment type="function">
    <text evidence="7">Part of the complex catalyzing the transfer of N-acetylglucosamine from UDP-N-acetylglucosamine to phosphatidylinositol, the first step of GPI biosynthesis.</text>
</comment>
<protein>
    <recommendedName>
        <fullName evidence="7">Phosphatidylinositol N-acetylglucosaminyltransferase subunit P</fullName>
    </recommendedName>
</protein>
<dbReference type="GO" id="GO:0005783">
    <property type="term" value="C:endoplasmic reticulum"/>
    <property type="evidence" value="ECO:0007669"/>
    <property type="project" value="TreeGrafter"/>
</dbReference>
<accession>A0AAN8WYZ2</accession>
<feature type="domain" description="PIG-P" evidence="9">
    <location>
        <begin position="12"/>
        <end position="126"/>
    </location>
</feature>
<evidence type="ECO:0000256" key="4">
    <source>
        <dbReference type="ARBA" id="ARBA00022692"/>
    </source>
</evidence>
<comment type="caution">
    <text evidence="10">The sequence shown here is derived from an EMBL/GenBank/DDBJ whole genome shotgun (WGS) entry which is preliminary data.</text>
</comment>
<dbReference type="Pfam" id="PF08510">
    <property type="entry name" value="PIG-P"/>
    <property type="match status" value="1"/>
</dbReference>
<dbReference type="Proteomes" id="UP001381693">
    <property type="component" value="Unassembled WGS sequence"/>
</dbReference>
<dbReference type="AlphaFoldDB" id="A0AAN8WYZ2"/>
<dbReference type="GO" id="GO:0006506">
    <property type="term" value="P:GPI anchor biosynthetic process"/>
    <property type="evidence" value="ECO:0007669"/>
    <property type="project" value="UniProtKB-KW"/>
</dbReference>
<dbReference type="PANTHER" id="PTHR46346:SF1">
    <property type="entry name" value="PHOSPHATIDYLINOSITOL N-ACETYLGLUCOSAMINYLTRANSFERASE SUBUNIT P"/>
    <property type="match status" value="1"/>
</dbReference>
<dbReference type="GO" id="GO:0017176">
    <property type="term" value="F:phosphatidylinositol N-acetylglucosaminyltransferase activity"/>
    <property type="evidence" value="ECO:0007669"/>
    <property type="project" value="UniProtKB-UniRule"/>
</dbReference>
<gene>
    <name evidence="10" type="ORF">SK128_009758</name>
</gene>
<dbReference type="InterPro" id="IPR052263">
    <property type="entry name" value="GPI_Anchor_Biosynth"/>
</dbReference>
<evidence type="ECO:0000256" key="3">
    <source>
        <dbReference type="ARBA" id="ARBA00022502"/>
    </source>
</evidence>
<feature type="transmembrane region" description="Helical" evidence="8">
    <location>
        <begin position="12"/>
        <end position="33"/>
    </location>
</feature>
<evidence type="ECO:0000256" key="5">
    <source>
        <dbReference type="ARBA" id="ARBA00022989"/>
    </source>
</evidence>